<organism evidence="1">
    <name type="scientific">Arundo donax</name>
    <name type="common">Giant reed</name>
    <name type="synonym">Donax arundinaceus</name>
    <dbReference type="NCBI Taxonomy" id="35708"/>
    <lineage>
        <taxon>Eukaryota</taxon>
        <taxon>Viridiplantae</taxon>
        <taxon>Streptophyta</taxon>
        <taxon>Embryophyta</taxon>
        <taxon>Tracheophyta</taxon>
        <taxon>Spermatophyta</taxon>
        <taxon>Magnoliopsida</taxon>
        <taxon>Liliopsida</taxon>
        <taxon>Poales</taxon>
        <taxon>Poaceae</taxon>
        <taxon>PACMAD clade</taxon>
        <taxon>Arundinoideae</taxon>
        <taxon>Arundineae</taxon>
        <taxon>Arundo</taxon>
    </lineage>
</organism>
<evidence type="ECO:0000313" key="1">
    <source>
        <dbReference type="EMBL" id="JAD77694.1"/>
    </source>
</evidence>
<proteinExistence type="predicted"/>
<name>A0A0A9CN33_ARUDO</name>
<dbReference type="GO" id="GO:0043531">
    <property type="term" value="F:ADP binding"/>
    <property type="evidence" value="ECO:0007669"/>
    <property type="project" value="InterPro"/>
</dbReference>
<dbReference type="Gene3D" id="1.10.8.430">
    <property type="entry name" value="Helical domain of apoptotic protease-activating factors"/>
    <property type="match status" value="1"/>
</dbReference>
<accession>A0A0A9CN33</accession>
<reference evidence="1" key="1">
    <citation type="submission" date="2014-09" db="EMBL/GenBank/DDBJ databases">
        <authorList>
            <person name="Magalhaes I.L.F."/>
            <person name="Oliveira U."/>
            <person name="Santos F.R."/>
            <person name="Vidigal T.H.D.A."/>
            <person name="Brescovit A.D."/>
            <person name="Santos A.J."/>
        </authorList>
    </citation>
    <scope>NUCLEOTIDE SEQUENCE</scope>
    <source>
        <tissue evidence="1">Shoot tissue taken approximately 20 cm above the soil surface</tissue>
    </source>
</reference>
<dbReference type="AlphaFoldDB" id="A0A0A9CN33"/>
<reference evidence="1" key="2">
    <citation type="journal article" date="2015" name="Data Brief">
        <title>Shoot transcriptome of the giant reed, Arundo donax.</title>
        <authorList>
            <person name="Barrero R.A."/>
            <person name="Guerrero F.D."/>
            <person name="Moolhuijzen P."/>
            <person name="Goolsby J.A."/>
            <person name="Tidwell J."/>
            <person name="Bellgard S.E."/>
            <person name="Bellgard M.I."/>
        </authorList>
    </citation>
    <scope>NUCLEOTIDE SEQUENCE</scope>
    <source>
        <tissue evidence="1">Shoot tissue taken approximately 20 cm above the soil surface</tissue>
    </source>
</reference>
<dbReference type="EMBL" id="GBRH01220201">
    <property type="protein sequence ID" value="JAD77694.1"/>
    <property type="molecule type" value="Transcribed_RNA"/>
</dbReference>
<dbReference type="InterPro" id="IPR042197">
    <property type="entry name" value="Apaf_helical"/>
</dbReference>
<dbReference type="InterPro" id="IPR027417">
    <property type="entry name" value="P-loop_NTPase"/>
</dbReference>
<protein>
    <submittedName>
        <fullName evidence="1">Uncharacterized protein</fullName>
    </submittedName>
</protein>
<sequence>MPVDVGWELLWKSMNITEEKGVQNLWDIGMDIVCRCGGLPLAIKLVARVLASKDQTQNEWKTILGKHACP</sequence>
<dbReference type="SUPFAM" id="SSF52540">
    <property type="entry name" value="P-loop containing nucleoside triphosphate hydrolases"/>
    <property type="match status" value="1"/>
</dbReference>